<dbReference type="PANTHER" id="PTHR11803:SF58">
    <property type="entry name" value="PROTEIN HMF1-RELATED"/>
    <property type="match status" value="1"/>
</dbReference>
<dbReference type="InterPro" id="IPR006175">
    <property type="entry name" value="YjgF/YER057c/UK114"/>
</dbReference>
<proteinExistence type="inferred from homology"/>
<dbReference type="EC" id="3.5.99.10" evidence="2"/>
<dbReference type="CDD" id="cd00448">
    <property type="entry name" value="YjgF_YER057c_UK114_family"/>
    <property type="match status" value="1"/>
</dbReference>
<gene>
    <name evidence="2" type="primary">yabJ_30</name>
    <name evidence="2" type="ORF">SDC9_109036</name>
</gene>
<dbReference type="EMBL" id="VSSQ01018726">
    <property type="protein sequence ID" value="MPM62170.1"/>
    <property type="molecule type" value="Genomic_DNA"/>
</dbReference>
<sequence length="154" mass="16438">MVKRLNLGKPSVLSTDFEQGGTVKTIMKKIVKTEKAPSAIGPYSQGILSNGVLFTSGQIGIDPTTGQLVQGGIEAQVRKVLENIRALLSTAGCTVDDVVKTTVFLRNMEDFNTVNLIYASVFQKDFPARSCVAVVGLPKDALVEIEIIAIAKGN</sequence>
<name>A0A645B9L3_9ZZZZ</name>
<keyword evidence="2" id="KW-0378">Hydrolase</keyword>
<dbReference type="NCBIfam" id="TIGR00004">
    <property type="entry name" value="Rid family detoxifying hydrolase"/>
    <property type="match status" value="1"/>
</dbReference>
<accession>A0A645B9L3</accession>
<reference evidence="2" key="1">
    <citation type="submission" date="2019-08" db="EMBL/GenBank/DDBJ databases">
        <authorList>
            <person name="Kucharzyk K."/>
            <person name="Murdoch R.W."/>
            <person name="Higgins S."/>
            <person name="Loffler F."/>
        </authorList>
    </citation>
    <scope>NUCLEOTIDE SEQUENCE</scope>
</reference>
<evidence type="ECO:0000313" key="2">
    <source>
        <dbReference type="EMBL" id="MPM62170.1"/>
    </source>
</evidence>
<dbReference type="InterPro" id="IPR006056">
    <property type="entry name" value="RidA"/>
</dbReference>
<dbReference type="InterPro" id="IPR035959">
    <property type="entry name" value="RutC-like_sf"/>
</dbReference>
<dbReference type="PANTHER" id="PTHR11803">
    <property type="entry name" value="2-IMINOBUTANOATE/2-IMINOPROPANOATE DEAMINASE RIDA"/>
    <property type="match status" value="1"/>
</dbReference>
<dbReference type="Gene3D" id="3.30.1330.40">
    <property type="entry name" value="RutC-like"/>
    <property type="match status" value="1"/>
</dbReference>
<dbReference type="FunFam" id="3.30.1330.40:FF:000001">
    <property type="entry name" value="L-PSP family endoribonuclease"/>
    <property type="match status" value="1"/>
</dbReference>
<dbReference type="Pfam" id="PF01042">
    <property type="entry name" value="Ribonuc_L-PSP"/>
    <property type="match status" value="1"/>
</dbReference>
<dbReference type="GO" id="GO:0120241">
    <property type="term" value="F:2-iminobutanoate/2-iminopropanoate deaminase"/>
    <property type="evidence" value="ECO:0007669"/>
    <property type="project" value="UniProtKB-EC"/>
</dbReference>
<comment type="caution">
    <text evidence="2">The sequence shown here is derived from an EMBL/GenBank/DDBJ whole genome shotgun (WGS) entry which is preliminary data.</text>
</comment>
<organism evidence="2">
    <name type="scientific">bioreactor metagenome</name>
    <dbReference type="NCBI Taxonomy" id="1076179"/>
    <lineage>
        <taxon>unclassified sequences</taxon>
        <taxon>metagenomes</taxon>
        <taxon>ecological metagenomes</taxon>
    </lineage>
</organism>
<dbReference type="GO" id="GO:0005829">
    <property type="term" value="C:cytosol"/>
    <property type="evidence" value="ECO:0007669"/>
    <property type="project" value="TreeGrafter"/>
</dbReference>
<dbReference type="SUPFAM" id="SSF55298">
    <property type="entry name" value="YjgF-like"/>
    <property type="match status" value="1"/>
</dbReference>
<protein>
    <submittedName>
        <fullName evidence="2">2-iminobutanoate/2-iminopropanoate deaminase</fullName>
        <ecNumber evidence="2">3.5.99.10</ecNumber>
    </submittedName>
</protein>
<dbReference type="AlphaFoldDB" id="A0A645B9L3"/>
<comment type="similarity">
    <text evidence="1">Belongs to the RutC family.</text>
</comment>
<evidence type="ECO:0000256" key="1">
    <source>
        <dbReference type="ARBA" id="ARBA00010552"/>
    </source>
</evidence>